<feature type="region of interest" description="Disordered" evidence="1">
    <location>
        <begin position="1"/>
        <end position="49"/>
    </location>
</feature>
<feature type="domain" description="G-patch" evidence="2">
    <location>
        <begin position="413"/>
        <end position="456"/>
    </location>
</feature>
<dbReference type="GO" id="GO:0003676">
    <property type="term" value="F:nucleic acid binding"/>
    <property type="evidence" value="ECO:0007669"/>
    <property type="project" value="InterPro"/>
</dbReference>
<dbReference type="Gene3D" id="3.30.1370.50">
    <property type="entry name" value="R3H-like domain"/>
    <property type="match status" value="1"/>
</dbReference>
<evidence type="ECO:0000313" key="4">
    <source>
        <dbReference type="Proteomes" id="UP000650833"/>
    </source>
</evidence>
<gene>
    <name evidence="3" type="ORF">INT46_008447</name>
</gene>
<evidence type="ECO:0000313" key="3">
    <source>
        <dbReference type="EMBL" id="KAG2209046.1"/>
    </source>
</evidence>
<reference evidence="3" key="1">
    <citation type="submission" date="2020-12" db="EMBL/GenBank/DDBJ databases">
        <title>Metabolic potential, ecology and presence of endohyphal bacteria is reflected in genomic diversity of Mucoromycotina.</title>
        <authorList>
            <person name="Muszewska A."/>
            <person name="Okrasinska A."/>
            <person name="Steczkiewicz K."/>
            <person name="Drgas O."/>
            <person name="Orlowska M."/>
            <person name="Perlinska-Lenart U."/>
            <person name="Aleksandrzak-Piekarczyk T."/>
            <person name="Szatraj K."/>
            <person name="Zielenkiewicz U."/>
            <person name="Pilsyk S."/>
            <person name="Malc E."/>
            <person name="Mieczkowski P."/>
            <person name="Kruszewska J.S."/>
            <person name="Biernat P."/>
            <person name="Pawlowska J."/>
        </authorList>
    </citation>
    <scope>NUCLEOTIDE SEQUENCE</scope>
    <source>
        <strain evidence="3">CBS 226.32</strain>
    </source>
</reference>
<organism evidence="3 4">
    <name type="scientific">Mucor plumbeus</name>
    <dbReference type="NCBI Taxonomy" id="97098"/>
    <lineage>
        <taxon>Eukaryota</taxon>
        <taxon>Fungi</taxon>
        <taxon>Fungi incertae sedis</taxon>
        <taxon>Mucoromycota</taxon>
        <taxon>Mucoromycotina</taxon>
        <taxon>Mucoromycetes</taxon>
        <taxon>Mucorales</taxon>
        <taxon>Mucorineae</taxon>
        <taxon>Mucoraceae</taxon>
        <taxon>Mucor</taxon>
    </lineage>
</organism>
<feature type="compositionally biased region" description="Basic and acidic residues" evidence="1">
    <location>
        <begin position="25"/>
        <end position="38"/>
    </location>
</feature>
<feature type="compositionally biased region" description="Basic residues" evidence="1">
    <location>
        <begin position="1"/>
        <end position="17"/>
    </location>
</feature>
<evidence type="ECO:0000256" key="1">
    <source>
        <dbReference type="SAM" id="MobiDB-lite"/>
    </source>
</evidence>
<dbReference type="InterPro" id="IPR000467">
    <property type="entry name" value="G_patch_dom"/>
</dbReference>
<dbReference type="SMART" id="SM00443">
    <property type="entry name" value="G_patch"/>
    <property type="match status" value="1"/>
</dbReference>
<evidence type="ECO:0000259" key="2">
    <source>
        <dbReference type="PROSITE" id="PS50174"/>
    </source>
</evidence>
<dbReference type="EMBL" id="JAEPRC010000103">
    <property type="protein sequence ID" value="KAG2209046.1"/>
    <property type="molecule type" value="Genomic_DNA"/>
</dbReference>
<dbReference type="InterPro" id="IPR051189">
    <property type="entry name" value="Splicing_assoc_domain"/>
</dbReference>
<dbReference type="OrthoDB" id="21470at2759"/>
<dbReference type="PANTHER" id="PTHR14195">
    <property type="entry name" value="G PATCH DOMAIN CONTAINING PROTEIN 2"/>
    <property type="match status" value="1"/>
</dbReference>
<dbReference type="Pfam" id="PF01585">
    <property type="entry name" value="G-patch"/>
    <property type="match status" value="1"/>
</dbReference>
<dbReference type="InterPro" id="IPR036867">
    <property type="entry name" value="R3H_dom_sf"/>
</dbReference>
<sequence>MARFKGNKLKKKEKRPRGGGFGFNKSKEIKEFEGDVPKHGSPNQSPISRHTMKEEVFIMDNTVKATKQPASFNQLSRISMTHLTNSKLDTEELDESTEELGFFFDSMPSIPVENQSRLKIKPKSNIPAVVSRSPNNNALTNYQKKKSKIIQDDTIYIDSDDDQDDMSSISSSEDVSMLDALAHWGDNAMFQEEPAGHRYHSDAEEDYAILMGTTLNDICDSDQDKSIVLDSDEEQNPNTSFGWDLSEDIHVPENLKHSYRGLVAEERSRIKKQIKQQYKKKRTEKIVESIKKDNNKGATKSGKKNIFDQILHEFIQKDHLKTYHLSNLTFHGRRIVVPKLAKMFKLDISVVNSSKSSVQLVKTKKTCRPEIHKKEQKKKVYTKREDIRLDKFRIRDNENHGKEVASSSTPIASNNVGHRMLAAMGWKEGEAIGNNENGIKEPVKVFMRANRRGLGA</sequence>
<keyword evidence="4" id="KW-1185">Reference proteome</keyword>
<comment type="caution">
    <text evidence="3">The sequence shown here is derived from an EMBL/GenBank/DDBJ whole genome shotgun (WGS) entry which is preliminary data.</text>
</comment>
<dbReference type="Proteomes" id="UP000650833">
    <property type="component" value="Unassembled WGS sequence"/>
</dbReference>
<accession>A0A8H7V3Q7</accession>
<dbReference type="PROSITE" id="PS50174">
    <property type="entry name" value="G_PATCH"/>
    <property type="match status" value="1"/>
</dbReference>
<name>A0A8H7V3Q7_9FUNG</name>
<proteinExistence type="predicted"/>
<dbReference type="AlphaFoldDB" id="A0A8H7V3Q7"/>
<protein>
    <recommendedName>
        <fullName evidence="2">G-patch domain-containing protein</fullName>
    </recommendedName>
</protein>